<organism evidence="2">
    <name type="scientific">freshwater metagenome</name>
    <dbReference type="NCBI Taxonomy" id="449393"/>
    <lineage>
        <taxon>unclassified sequences</taxon>
        <taxon>metagenomes</taxon>
        <taxon>ecological metagenomes</taxon>
    </lineage>
</organism>
<accession>A0A6J6AU39</accession>
<evidence type="ECO:0000313" key="5">
    <source>
        <dbReference type="EMBL" id="CAB4715949.1"/>
    </source>
</evidence>
<dbReference type="EMBL" id="CAEZSC010000004">
    <property type="protein sequence ID" value="CAB4530034.1"/>
    <property type="molecule type" value="Genomic_DNA"/>
</dbReference>
<dbReference type="SUPFAM" id="SSF54637">
    <property type="entry name" value="Thioesterase/thiol ester dehydrase-isomerase"/>
    <property type="match status" value="1"/>
</dbReference>
<dbReference type="PANTHER" id="PTHR36934:SF1">
    <property type="entry name" value="THIOESTERASE DOMAIN-CONTAINING PROTEIN"/>
    <property type="match status" value="1"/>
</dbReference>
<dbReference type="InterPro" id="IPR054485">
    <property type="entry name" value="FlK-like_dom"/>
</dbReference>
<dbReference type="EMBL" id="CAEZYL010000005">
    <property type="protein sequence ID" value="CAB4715949.1"/>
    <property type="molecule type" value="Genomic_DNA"/>
</dbReference>
<dbReference type="AlphaFoldDB" id="A0A6J6AU39"/>
<evidence type="ECO:0000259" key="1">
    <source>
        <dbReference type="Pfam" id="PF22636"/>
    </source>
</evidence>
<dbReference type="EMBL" id="CAEZUY010000046">
    <property type="protein sequence ID" value="CAB4614380.1"/>
    <property type="molecule type" value="Genomic_DNA"/>
</dbReference>
<evidence type="ECO:0000313" key="7">
    <source>
        <dbReference type="EMBL" id="CAB5005519.1"/>
    </source>
</evidence>
<dbReference type="EMBL" id="CAFBPI010000006">
    <property type="protein sequence ID" value="CAB5005519.1"/>
    <property type="molecule type" value="Genomic_DNA"/>
</dbReference>
<gene>
    <name evidence="2" type="ORF">UFOPK1380_00149</name>
    <name evidence="3" type="ORF">UFOPK1778_00309</name>
    <name evidence="4" type="ORF">UFOPK1863_00610</name>
    <name evidence="5" type="ORF">UFOPK2689_00216</name>
    <name evidence="6" type="ORF">UFOPK3555_00321</name>
    <name evidence="7" type="ORF">UFOPK4095_00164</name>
</gene>
<feature type="domain" description="Fluoroacetyl-CoA-specific thioesterase-like" evidence="1">
    <location>
        <begin position="25"/>
        <end position="119"/>
    </location>
</feature>
<dbReference type="EMBL" id="CAFBME010000018">
    <property type="protein sequence ID" value="CAB4890725.1"/>
    <property type="molecule type" value="Genomic_DNA"/>
</dbReference>
<sequence length="136" mass="14161">MKFDDVRGAMGMASLVVRPGDTSVAQAHNDLPVVDPTVLTNLMEGACSAALAEHFASGETSVTQELVLAISGTVGVGAEIRAHATCVDIDGPILDFNVEVHHGSRLIASANLTRKVVDRVSYMARIAAESVMSEAG</sequence>
<dbReference type="InterPro" id="IPR029069">
    <property type="entry name" value="HotDog_dom_sf"/>
</dbReference>
<name>A0A6J6AU39_9ZZZZ</name>
<evidence type="ECO:0000313" key="4">
    <source>
        <dbReference type="EMBL" id="CAB4614380.1"/>
    </source>
</evidence>
<dbReference type="Gene3D" id="3.10.129.10">
    <property type="entry name" value="Hotdog Thioesterase"/>
    <property type="match status" value="1"/>
</dbReference>
<evidence type="ECO:0000313" key="3">
    <source>
        <dbReference type="EMBL" id="CAB4585581.1"/>
    </source>
</evidence>
<dbReference type="Pfam" id="PF22636">
    <property type="entry name" value="FlK"/>
    <property type="match status" value="1"/>
</dbReference>
<evidence type="ECO:0000313" key="2">
    <source>
        <dbReference type="EMBL" id="CAB4530034.1"/>
    </source>
</evidence>
<dbReference type="EMBL" id="CAEZUD010000009">
    <property type="protein sequence ID" value="CAB4585581.1"/>
    <property type="molecule type" value="Genomic_DNA"/>
</dbReference>
<proteinExistence type="predicted"/>
<reference evidence="2" key="1">
    <citation type="submission" date="2020-05" db="EMBL/GenBank/DDBJ databases">
        <authorList>
            <person name="Chiriac C."/>
            <person name="Salcher M."/>
            <person name="Ghai R."/>
            <person name="Kavagutti S V."/>
        </authorList>
    </citation>
    <scope>NUCLEOTIDE SEQUENCE</scope>
</reference>
<dbReference type="InterPro" id="IPR025540">
    <property type="entry name" value="FlK"/>
</dbReference>
<dbReference type="PANTHER" id="PTHR36934">
    <property type="entry name" value="BLR0278 PROTEIN"/>
    <property type="match status" value="1"/>
</dbReference>
<protein>
    <submittedName>
        <fullName evidence="2">Unannotated protein</fullName>
    </submittedName>
</protein>
<evidence type="ECO:0000313" key="6">
    <source>
        <dbReference type="EMBL" id="CAB4890725.1"/>
    </source>
</evidence>